<keyword evidence="2" id="KW-0547">Nucleotide-binding</keyword>
<dbReference type="SUPFAM" id="SSF56796">
    <property type="entry name" value="Dehydroquinate synthase-like"/>
    <property type="match status" value="1"/>
</dbReference>
<dbReference type="GO" id="GO:0003856">
    <property type="term" value="F:3-dehydroquinate synthase activity"/>
    <property type="evidence" value="ECO:0007669"/>
    <property type="project" value="TreeGrafter"/>
</dbReference>
<dbReference type="Proteomes" id="UP000618051">
    <property type="component" value="Unassembled WGS sequence"/>
</dbReference>
<evidence type="ECO:0000256" key="1">
    <source>
        <dbReference type="ARBA" id="ARBA00022723"/>
    </source>
</evidence>
<dbReference type="Gene3D" id="3.40.50.1970">
    <property type="match status" value="1"/>
</dbReference>
<keyword evidence="3" id="KW-0520">NAD</keyword>
<dbReference type="EMBL" id="JADDUC010000016">
    <property type="protein sequence ID" value="KAG0127209.1"/>
    <property type="molecule type" value="Genomic_DNA"/>
</dbReference>
<name>A0A835NYV7_9PASS</name>
<dbReference type="PANTHER" id="PTHR43622:SF3">
    <property type="entry name" value="2-EPI-5-EPI-VALIOLONE SYNTHASE"/>
    <property type="match status" value="1"/>
</dbReference>
<evidence type="ECO:0000313" key="8">
    <source>
        <dbReference type="EMBL" id="KAI1234560.1"/>
    </source>
</evidence>
<evidence type="ECO:0000256" key="3">
    <source>
        <dbReference type="ARBA" id="ARBA00023027"/>
    </source>
</evidence>
<dbReference type="InterPro" id="IPR030960">
    <property type="entry name" value="DHQS/DOIS_N"/>
</dbReference>
<evidence type="ECO:0000313" key="9">
    <source>
        <dbReference type="Proteomes" id="UP000618051"/>
    </source>
</evidence>
<evidence type="ECO:0000256" key="2">
    <source>
        <dbReference type="ARBA" id="ARBA00022741"/>
    </source>
</evidence>
<evidence type="ECO:0000259" key="6">
    <source>
        <dbReference type="Pfam" id="PF01761"/>
    </source>
</evidence>
<keyword evidence="9" id="KW-1185">Reference proteome</keyword>
<feature type="non-terminal residue" evidence="7">
    <location>
        <position position="1"/>
    </location>
</feature>
<dbReference type="GO" id="GO:0046872">
    <property type="term" value="F:metal ion binding"/>
    <property type="evidence" value="ECO:0007669"/>
    <property type="project" value="UniProtKB-KW"/>
</dbReference>
<protein>
    <submittedName>
        <fullName evidence="7">2-epi-5-epi-valiolone synthase</fullName>
    </submittedName>
</protein>
<dbReference type="GO" id="GO:0000166">
    <property type="term" value="F:nucleotide binding"/>
    <property type="evidence" value="ECO:0007669"/>
    <property type="project" value="UniProtKB-KW"/>
</dbReference>
<comment type="caution">
    <text evidence="7">The sequence shown here is derived from an EMBL/GenBank/DDBJ whole genome shotgun (WGS) entry which is preliminary data.</text>
</comment>
<dbReference type="InterPro" id="IPR050071">
    <property type="entry name" value="Dehydroquinate_synthase"/>
</dbReference>
<reference evidence="8 9" key="2">
    <citation type="journal article" date="2021" name="J. Hered.">
        <title>Feather Gene Expression Elucidates the Developmental Basis of Plumage Iridescence in African Starlings.</title>
        <authorList>
            <person name="Rubenstein D.R."/>
            <person name="Corvelo A."/>
            <person name="MacManes M.D."/>
            <person name="Maia R."/>
            <person name="Narzisi G."/>
            <person name="Rousaki A."/>
            <person name="Vandenabeele P."/>
            <person name="Shawkey M.D."/>
            <person name="Solomon J."/>
        </authorList>
    </citation>
    <scope>NUCLEOTIDE SEQUENCE [LARGE SCALE GENOMIC DNA]</scope>
    <source>
        <strain evidence="8">SS15</strain>
    </source>
</reference>
<dbReference type="Pfam" id="PF01761">
    <property type="entry name" value="DHQ_synthase"/>
    <property type="match status" value="1"/>
</dbReference>
<dbReference type="PANTHER" id="PTHR43622">
    <property type="entry name" value="3-DEHYDROQUINATE SYNTHASE"/>
    <property type="match status" value="1"/>
</dbReference>
<dbReference type="Gene3D" id="1.20.1090.10">
    <property type="entry name" value="Dehydroquinate synthase-like - alpha domain"/>
    <property type="match status" value="1"/>
</dbReference>
<evidence type="ECO:0000256" key="4">
    <source>
        <dbReference type="ARBA" id="ARBA00023239"/>
    </source>
</evidence>
<feature type="domain" description="3-dehydroquinate synthase N-terminal" evidence="6">
    <location>
        <begin position="185"/>
        <end position="291"/>
    </location>
</feature>
<keyword evidence="1" id="KW-0479">Metal-binding</keyword>
<dbReference type="InterPro" id="IPR035872">
    <property type="entry name" value="EEVS-like"/>
</dbReference>
<proteinExistence type="predicted"/>
<accession>A0A835NYV7</accession>
<dbReference type="AlphaFoldDB" id="A0A835NYV7"/>
<reference evidence="8" key="3">
    <citation type="submission" date="2022-01" db="EMBL/GenBank/DDBJ databases">
        <authorList>
            <person name="Rubenstein D.R."/>
        </authorList>
    </citation>
    <scope>NUCLEOTIDE SEQUENCE</scope>
    <source>
        <strain evidence="8">SS15</strain>
        <tissue evidence="8">Liver</tissue>
    </source>
</reference>
<dbReference type="CDD" id="cd08199">
    <property type="entry name" value="EEVS"/>
    <property type="match status" value="1"/>
</dbReference>
<organism evidence="7">
    <name type="scientific">Lamprotornis superbus</name>
    <dbReference type="NCBI Taxonomy" id="245042"/>
    <lineage>
        <taxon>Eukaryota</taxon>
        <taxon>Metazoa</taxon>
        <taxon>Chordata</taxon>
        <taxon>Craniata</taxon>
        <taxon>Vertebrata</taxon>
        <taxon>Euteleostomi</taxon>
        <taxon>Archelosauria</taxon>
        <taxon>Archosauria</taxon>
        <taxon>Dinosauria</taxon>
        <taxon>Saurischia</taxon>
        <taxon>Theropoda</taxon>
        <taxon>Coelurosauria</taxon>
        <taxon>Aves</taxon>
        <taxon>Neognathae</taxon>
        <taxon>Neoaves</taxon>
        <taxon>Telluraves</taxon>
        <taxon>Australaves</taxon>
        <taxon>Passeriformes</taxon>
        <taxon>Sturnidae</taxon>
        <taxon>Lamprotornis</taxon>
    </lineage>
</organism>
<feature type="region of interest" description="Disordered" evidence="5">
    <location>
        <begin position="470"/>
        <end position="489"/>
    </location>
</feature>
<evidence type="ECO:0000256" key="5">
    <source>
        <dbReference type="SAM" id="MobiDB-lite"/>
    </source>
</evidence>
<keyword evidence="4" id="KW-0456">Lyase</keyword>
<evidence type="ECO:0000313" key="7">
    <source>
        <dbReference type="EMBL" id="KAG0127209.1"/>
    </source>
</evidence>
<gene>
    <name evidence="8" type="ORF">IHE44_0003617</name>
    <name evidence="7" type="ORF">IHE44_003156</name>
</gene>
<dbReference type="GO" id="GO:0017000">
    <property type="term" value="P:antibiotic biosynthetic process"/>
    <property type="evidence" value="ECO:0007669"/>
    <property type="project" value="InterPro"/>
</dbReference>
<sequence>RDLPSQCLVTLEPLKSTSKAPSDGRSLDREISPSGSMLVTEEACAPAVPGATMAQEPQQTDFQLVRVKSTWSRVKKGEALCNDEDEITHSEAKIGECISDGGISWIIEAPIYFCYKVVETYNILEPSNTTLLWGHITDPQQIELATASKRKLRRFIVIDEVVDKLYGSKVREYFEENNVQHKILALPTTEETKSMDLVLNILHEVQKFSLDRRTEPIIAIGGGVCLDIVGLAASLYRRRTPYIRVPTTLLSYVDASVGAKNGVNFLQCKNKLGGYTPPMALMKHKGLFDLLKNHGKHLLDTKFQSCNGFADHRDAALQTTRIAIETMLEELAPNLWEDDLDRLVDFGHLISPELEMRVLPSLMHGEAVNIDMAFMTYVAHARGLLGAEEKEQILQCMRGLELPVWHSGCSWALIQRALQERLKHSGGQPRMPLPTGLGVADIFNDTSEETLERAYKLWVKDCQTVLEEELQAQGDTEESSGSVTPTGDRVSSIRISSSLDPILAGTPYVPAGSVTLPRLSLKLMVPSAKTSLQWHTARPEEKLLGALLFPLQLADVIHRRLQNRPLVPAHVTGEQHKRTTCETLSQISMSINRTSGWVHQAEDFFIVTGLQTNDVIDHIIHLQQKVSNCMINFPIISAKSDTIQDNFRCLVAAGAPRTLQIHGTGATLPGQRNKPRTKPECSLFENLVAENA</sequence>
<dbReference type="OrthoDB" id="197068at2759"/>
<reference evidence="7" key="1">
    <citation type="submission" date="2020-10" db="EMBL/GenBank/DDBJ databases">
        <title>Feather gene expression reveals the developmental basis of iridescence in African starlings.</title>
        <authorList>
            <person name="Rubenstein D.R."/>
        </authorList>
    </citation>
    <scope>NUCLEOTIDE SEQUENCE</scope>
    <source>
        <strain evidence="7">SS15</strain>
        <tissue evidence="7">Liver</tissue>
    </source>
</reference>
<dbReference type="EMBL" id="JADDUC020000015">
    <property type="protein sequence ID" value="KAI1234560.1"/>
    <property type="molecule type" value="Genomic_DNA"/>
</dbReference>